<comment type="caution">
    <text evidence="2">The sequence shown here is derived from an EMBL/GenBank/DDBJ whole genome shotgun (WGS) entry which is preliminary data.</text>
</comment>
<protein>
    <submittedName>
        <fullName evidence="2">Uncharacterized protein</fullName>
    </submittedName>
</protein>
<evidence type="ECO:0000256" key="1">
    <source>
        <dbReference type="SAM" id="SignalP"/>
    </source>
</evidence>
<evidence type="ECO:0000313" key="2">
    <source>
        <dbReference type="EMBL" id="MCL7027037.1"/>
    </source>
</evidence>
<feature type="chain" id="PRO_5041428549" evidence="1">
    <location>
        <begin position="32"/>
        <end position="103"/>
    </location>
</feature>
<organism evidence="2 3">
    <name type="scientific">Papaver nudicaule</name>
    <name type="common">Iceland poppy</name>
    <dbReference type="NCBI Taxonomy" id="74823"/>
    <lineage>
        <taxon>Eukaryota</taxon>
        <taxon>Viridiplantae</taxon>
        <taxon>Streptophyta</taxon>
        <taxon>Embryophyta</taxon>
        <taxon>Tracheophyta</taxon>
        <taxon>Spermatophyta</taxon>
        <taxon>Magnoliopsida</taxon>
        <taxon>Ranunculales</taxon>
        <taxon>Papaveraceae</taxon>
        <taxon>Papaveroideae</taxon>
        <taxon>Papaver</taxon>
    </lineage>
</organism>
<reference evidence="2" key="1">
    <citation type="submission" date="2022-03" db="EMBL/GenBank/DDBJ databases">
        <title>A functionally conserved STORR gene fusion in Papaver species that diverged 16.8 million years ago.</title>
        <authorList>
            <person name="Catania T."/>
        </authorList>
    </citation>
    <scope>NUCLEOTIDE SEQUENCE</scope>
    <source>
        <strain evidence="2">S-191538</strain>
    </source>
</reference>
<dbReference type="Proteomes" id="UP001177140">
    <property type="component" value="Unassembled WGS sequence"/>
</dbReference>
<feature type="signal peptide" evidence="1">
    <location>
        <begin position="1"/>
        <end position="31"/>
    </location>
</feature>
<gene>
    <name evidence="2" type="ORF">MKW94_000605</name>
</gene>
<dbReference type="AlphaFoldDB" id="A0AA41RUW7"/>
<name>A0AA41RUW7_PAPNU</name>
<evidence type="ECO:0000313" key="3">
    <source>
        <dbReference type="Proteomes" id="UP001177140"/>
    </source>
</evidence>
<keyword evidence="3" id="KW-1185">Reference proteome</keyword>
<sequence length="103" mass="11536">MAKANSQRFSLLFLGFYLILIMSMTSEGVNAAITCEIHKLTGIKGTADLLNPCWSFCQEKYKTYLVSVKRIFHVPTITCECCHNPCDIAGLLDKDGKFISCYT</sequence>
<proteinExistence type="predicted"/>
<dbReference type="EMBL" id="JAJJMA010063743">
    <property type="protein sequence ID" value="MCL7027037.1"/>
    <property type="molecule type" value="Genomic_DNA"/>
</dbReference>
<keyword evidence="1" id="KW-0732">Signal</keyword>
<accession>A0AA41RUW7</accession>